<dbReference type="InterPro" id="IPR011250">
    <property type="entry name" value="OMP/PagP_B-barrel"/>
</dbReference>
<proteinExistence type="predicted"/>
<feature type="chain" id="PRO_5022928364" evidence="2">
    <location>
        <begin position="31"/>
        <end position="176"/>
    </location>
</feature>
<evidence type="ECO:0000259" key="3">
    <source>
        <dbReference type="Pfam" id="PF13505"/>
    </source>
</evidence>
<reference evidence="4 5" key="1">
    <citation type="submission" date="2019-08" db="EMBL/GenBank/DDBJ databases">
        <title>Genomes of Antarctic Bizionia species.</title>
        <authorList>
            <person name="Bowman J.P."/>
        </authorList>
    </citation>
    <scope>NUCLEOTIDE SEQUENCE [LARGE SCALE GENOMIC DNA]</scope>
    <source>
        <strain evidence="4 5">ADA-4</strain>
    </source>
</reference>
<accession>A0A5D0RD01</accession>
<dbReference type="AlphaFoldDB" id="A0A5D0RD01"/>
<dbReference type="Proteomes" id="UP000323720">
    <property type="component" value="Unassembled WGS sequence"/>
</dbReference>
<keyword evidence="1 2" id="KW-0732">Signal</keyword>
<name>A0A5D0RD01_9FLAO</name>
<evidence type="ECO:0000256" key="2">
    <source>
        <dbReference type="SAM" id="SignalP"/>
    </source>
</evidence>
<keyword evidence="5" id="KW-1185">Reference proteome</keyword>
<dbReference type="SUPFAM" id="SSF56925">
    <property type="entry name" value="OMPA-like"/>
    <property type="match status" value="1"/>
</dbReference>
<feature type="domain" description="Outer membrane protein beta-barrel" evidence="3">
    <location>
        <begin position="15"/>
        <end position="161"/>
    </location>
</feature>
<dbReference type="InterPro" id="IPR027385">
    <property type="entry name" value="Beta-barrel_OMP"/>
</dbReference>
<dbReference type="OrthoDB" id="1163183at2"/>
<dbReference type="EMBL" id="VSKK01000001">
    <property type="protein sequence ID" value="TYB79392.1"/>
    <property type="molecule type" value="Genomic_DNA"/>
</dbReference>
<protein>
    <submittedName>
        <fullName evidence="4">Porin family protein</fullName>
    </submittedName>
</protein>
<dbReference type="RefSeq" id="WP_148403124.1">
    <property type="nucleotide sequence ID" value="NZ_VSKK01000001.1"/>
</dbReference>
<feature type="signal peptide" evidence="2">
    <location>
        <begin position="1"/>
        <end position="30"/>
    </location>
</feature>
<organism evidence="4 5">
    <name type="scientific">Bizionia myxarmorum</name>
    <dbReference type="NCBI Taxonomy" id="291186"/>
    <lineage>
        <taxon>Bacteria</taxon>
        <taxon>Pseudomonadati</taxon>
        <taxon>Bacteroidota</taxon>
        <taxon>Flavobacteriia</taxon>
        <taxon>Flavobacteriales</taxon>
        <taxon>Flavobacteriaceae</taxon>
        <taxon>Bizionia</taxon>
    </lineage>
</organism>
<comment type="caution">
    <text evidence="4">The sequence shown here is derived from an EMBL/GenBank/DDBJ whole genome shotgun (WGS) entry which is preliminary data.</text>
</comment>
<gene>
    <name evidence="4" type="ORF">ES674_06360</name>
</gene>
<sequence length="176" mass="19638">MKLVNIKRFKNKKALLVFGLIIMGAFQTQAQIAIGGGLGYNEKISAPGVTVKAEFTITDDIAVSPGVSYFFGNSLYGFNQNTLAIDVNAHYFFEIIESKLKIYPLLGLNYSSYKSGASYYSFYYDTYEVSDNAFGVNIGAGGRWKFSEKLSVYLEPKYVISEYEQIIINAGILFQL</sequence>
<dbReference type="Pfam" id="PF13505">
    <property type="entry name" value="OMP_b-brl"/>
    <property type="match status" value="1"/>
</dbReference>
<dbReference type="Gene3D" id="2.40.160.20">
    <property type="match status" value="1"/>
</dbReference>
<evidence type="ECO:0000313" key="5">
    <source>
        <dbReference type="Proteomes" id="UP000323720"/>
    </source>
</evidence>
<evidence type="ECO:0000313" key="4">
    <source>
        <dbReference type="EMBL" id="TYB79392.1"/>
    </source>
</evidence>
<evidence type="ECO:0000256" key="1">
    <source>
        <dbReference type="ARBA" id="ARBA00022729"/>
    </source>
</evidence>